<dbReference type="EMBL" id="FNKQ01000002">
    <property type="protein sequence ID" value="SDQ47244.1"/>
    <property type="molecule type" value="Genomic_DNA"/>
</dbReference>
<reference evidence="4" key="1">
    <citation type="submission" date="2016-10" db="EMBL/GenBank/DDBJ databases">
        <authorList>
            <person name="Varghese N."/>
            <person name="Submissions S."/>
        </authorList>
    </citation>
    <scope>NUCLEOTIDE SEQUENCE [LARGE SCALE GENOMIC DNA]</scope>
    <source>
        <strain evidence="4">CGMCC 1.12397</strain>
    </source>
</reference>
<dbReference type="InterPro" id="IPR027795">
    <property type="entry name" value="CASTOR_ACT_dom"/>
</dbReference>
<feature type="domain" description="CASTOR ACT" evidence="1">
    <location>
        <begin position="57"/>
        <end position="119"/>
    </location>
</feature>
<dbReference type="InterPro" id="IPR016540">
    <property type="entry name" value="UCP008459"/>
</dbReference>
<proteinExistence type="predicted"/>
<dbReference type="PANTHER" id="PTHR39199:SF1">
    <property type="entry name" value="BLR5128 PROTEIN"/>
    <property type="match status" value="1"/>
</dbReference>
<dbReference type="Proteomes" id="UP000199289">
    <property type="component" value="Unassembled WGS sequence"/>
</dbReference>
<protein>
    <submittedName>
        <fullName evidence="2">ACT domain-containing protein</fullName>
    </submittedName>
</protein>
<organism evidence="3 4">
    <name type="scientific">Halopelagius longus</name>
    <dbReference type="NCBI Taxonomy" id="1236180"/>
    <lineage>
        <taxon>Archaea</taxon>
        <taxon>Methanobacteriati</taxon>
        <taxon>Methanobacteriota</taxon>
        <taxon>Stenosarchaea group</taxon>
        <taxon>Halobacteria</taxon>
        <taxon>Halobacteriales</taxon>
        <taxon>Haloferacaceae</taxon>
    </lineage>
</organism>
<evidence type="ECO:0000313" key="4">
    <source>
        <dbReference type="Proteomes" id="UP000199289"/>
    </source>
</evidence>
<gene>
    <name evidence="2" type="ORF">DWB78_02335</name>
    <name evidence="3" type="ORF">SAMN05216278_1650</name>
</gene>
<reference evidence="2 5" key="3">
    <citation type="submission" date="2018-07" db="EMBL/GenBank/DDBJ databases">
        <title>Genome sequence of extremly halophilic archaeon Halopelagius longus strain BC12-B1.</title>
        <authorList>
            <person name="Zhang X."/>
        </authorList>
    </citation>
    <scope>NUCLEOTIDE SEQUENCE [LARGE SCALE GENOMIC DNA]</scope>
    <source>
        <strain evidence="2 5">BC12-B1</strain>
    </source>
</reference>
<sequence length="127" mass="13868">MEPAEYFDGGTVSVSESRYAVLKATRDDPDAFASVRDGDETTVVVEQDAYDEEDAIEAEEGWRILTFEMTLPFELVGFLAAVAGALAEEGVSVFALSAYSTDHVLVKDDDIEPAVRKLEALGCRVER</sequence>
<dbReference type="EMBL" id="QQST01000001">
    <property type="protein sequence ID" value="RDI70655.1"/>
    <property type="molecule type" value="Genomic_DNA"/>
</dbReference>
<evidence type="ECO:0000259" key="1">
    <source>
        <dbReference type="Pfam" id="PF13840"/>
    </source>
</evidence>
<dbReference type="InterPro" id="IPR045865">
    <property type="entry name" value="ACT-like_dom_sf"/>
</dbReference>
<dbReference type="AlphaFoldDB" id="A0A1H1B5M7"/>
<evidence type="ECO:0000313" key="2">
    <source>
        <dbReference type="EMBL" id="RDI70655.1"/>
    </source>
</evidence>
<accession>A0A1H1B5M7</accession>
<name>A0A1H1B5M7_9EURY</name>
<reference evidence="3" key="2">
    <citation type="submission" date="2016-10" db="EMBL/GenBank/DDBJ databases">
        <authorList>
            <person name="de Groot N.N."/>
        </authorList>
    </citation>
    <scope>NUCLEOTIDE SEQUENCE [LARGE SCALE GENOMIC DNA]</scope>
    <source>
        <strain evidence="3">CGMCC 1.12397</strain>
    </source>
</reference>
<keyword evidence="5" id="KW-1185">Reference proteome</keyword>
<dbReference type="Gene3D" id="3.30.2130.10">
    <property type="entry name" value="VC0802-like"/>
    <property type="match status" value="1"/>
</dbReference>
<dbReference type="RefSeq" id="WP_092535681.1">
    <property type="nucleotide sequence ID" value="NZ_FNKQ01000002.1"/>
</dbReference>
<evidence type="ECO:0000313" key="5">
    <source>
        <dbReference type="Proteomes" id="UP000255421"/>
    </source>
</evidence>
<dbReference type="SUPFAM" id="SSF55021">
    <property type="entry name" value="ACT-like"/>
    <property type="match status" value="1"/>
</dbReference>
<dbReference type="PIRSF" id="PIRSF008459">
    <property type="entry name" value="UCP008459"/>
    <property type="match status" value="1"/>
</dbReference>
<dbReference type="PANTHER" id="PTHR39199">
    <property type="entry name" value="BLR5128 PROTEIN"/>
    <property type="match status" value="1"/>
</dbReference>
<evidence type="ECO:0000313" key="3">
    <source>
        <dbReference type="EMBL" id="SDQ47244.1"/>
    </source>
</evidence>
<dbReference type="Proteomes" id="UP000255421">
    <property type="component" value="Unassembled WGS sequence"/>
</dbReference>
<dbReference type="OrthoDB" id="50343at2157"/>
<dbReference type="Pfam" id="PF13840">
    <property type="entry name" value="ACT_7"/>
    <property type="match status" value="1"/>
</dbReference>